<dbReference type="FunFam" id="1.20.1310.10:FF:000061">
    <property type="entry name" value="Related to cullulin 3"/>
    <property type="match status" value="1"/>
</dbReference>
<dbReference type="Pfam" id="PF00888">
    <property type="entry name" value="Cullin"/>
    <property type="match status" value="1"/>
</dbReference>
<dbReference type="Gene3D" id="1.20.1310.10">
    <property type="entry name" value="Cullin Repeats"/>
    <property type="match status" value="4"/>
</dbReference>
<dbReference type="Pfam" id="PF26557">
    <property type="entry name" value="Cullin_AB"/>
    <property type="match status" value="1"/>
</dbReference>
<evidence type="ECO:0000313" key="7">
    <source>
        <dbReference type="EMBL" id="KAK3941102.1"/>
    </source>
</evidence>
<feature type="domain" description="Cullin family profile" evidence="6">
    <location>
        <begin position="458"/>
        <end position="713"/>
    </location>
</feature>
<name>A0AAN6S4R7_9PEZI</name>
<protein>
    <submittedName>
        <fullName evidence="7">Cullin-domain-containing protein</fullName>
    </submittedName>
</protein>
<dbReference type="InterPro" id="IPR045093">
    <property type="entry name" value="Cullin"/>
</dbReference>
<evidence type="ECO:0000313" key="8">
    <source>
        <dbReference type="Proteomes" id="UP001303473"/>
    </source>
</evidence>
<evidence type="ECO:0000259" key="6">
    <source>
        <dbReference type="PROSITE" id="PS50069"/>
    </source>
</evidence>
<evidence type="ECO:0000256" key="2">
    <source>
        <dbReference type="ARBA" id="ARBA00022499"/>
    </source>
</evidence>
<keyword evidence="3" id="KW-0832">Ubl conjugation</keyword>
<dbReference type="Pfam" id="PF10557">
    <property type="entry name" value="Cullin_Nedd8"/>
    <property type="match status" value="1"/>
</dbReference>
<dbReference type="SUPFAM" id="SSF74788">
    <property type="entry name" value="Cullin repeat-like"/>
    <property type="match status" value="1"/>
</dbReference>
<evidence type="ECO:0000256" key="3">
    <source>
        <dbReference type="ARBA" id="ARBA00022843"/>
    </source>
</evidence>
<dbReference type="GO" id="GO:0031625">
    <property type="term" value="F:ubiquitin protein ligase binding"/>
    <property type="evidence" value="ECO:0007669"/>
    <property type="project" value="InterPro"/>
</dbReference>
<dbReference type="PANTHER" id="PTHR11932">
    <property type="entry name" value="CULLIN"/>
    <property type="match status" value="1"/>
</dbReference>
<dbReference type="EMBL" id="MU853787">
    <property type="protein sequence ID" value="KAK3941102.1"/>
    <property type="molecule type" value="Genomic_DNA"/>
</dbReference>
<dbReference type="InterPro" id="IPR016158">
    <property type="entry name" value="Cullin_homology"/>
</dbReference>
<dbReference type="GO" id="GO:0006511">
    <property type="term" value="P:ubiquitin-dependent protein catabolic process"/>
    <property type="evidence" value="ECO:0007669"/>
    <property type="project" value="InterPro"/>
</dbReference>
<sequence>MNSRAGKIRPVRRPIANKDADEFEPCWGQLRDALTDIHLQNAGKLSFEMLYRASYKIVLRKKGGLLYERVKTFEEEWFRDHIMPRITELITKNLVTVALIQAPGTSAHERREMGEKFLRGVMGAWNDHNMSMNMIADILMYLDRTYTAETKMPSIFAATIGLFRDNILRNTLGAAAEDLNHDFVMFDILNAVMLDMIDLEREGDIIDRHLLRKVVSMLEDLYETDDELESQKLYLTVFEPRYLHASRLFYRKECEKLLRDADASTWLRHAQRRLAEERDRCGTTVSYLTTEKITRVVEQELVMAKLEEFLAMEGSGLRTMIDNNRVEDLSILYTLISSVAGGTNTGANPGMATLKSTLQSRVMDLGLEIEQTLKDTDFSVVAGAAAEGDEAAEGGDKAKTPTLSAAAQQTAAAIKWVDDVLKLKDKFDNLWVSCFNKDLVLQSAVTKSFSDFINLFHRSSEYVSLFIDDNLKRGIKGKTEAEVDAVLDKAIVLLRYLTDRDMFERYYQKHLARRLLHGKSESQDVEKEMISRMKQEMGNHFTTKFEGMFKDMELSRDLSHNYRSHINNLGEVDAAQTELGINVLTTNNWPPEVMGRGASGEGTRADCNYPPAIKRLQDSFFKFYLKDRSGRVLTWVGSAGSADIKCVFPKVPGKDTGPLSKERRYELNISTYGMVVLMLFNDLAEGESLDFGEIQTRTNIPAPDLVRTLASISIAPKARVLLKEPATKTVKPADRFSFNAQFYSRNIRIKAPTISNISKVEGDDERKETEKKNDQTRAHVVDAAIVRIMKQRKQLSHTQLTSEVITQLANRFKPDITMIKKRIEDLLAREYLERVEGDSSMYRYLA</sequence>
<gene>
    <name evidence="7" type="ORF">QBC46DRAFT_259391</name>
</gene>
<dbReference type="InterPro" id="IPR016159">
    <property type="entry name" value="Cullin_repeat-like_dom_sf"/>
</dbReference>
<dbReference type="InterPro" id="IPR036390">
    <property type="entry name" value="WH_DNA-bd_sf"/>
</dbReference>
<dbReference type="Gene3D" id="3.30.230.130">
    <property type="entry name" value="Cullin, Chain C, Domain 2"/>
    <property type="match status" value="1"/>
</dbReference>
<evidence type="ECO:0000256" key="1">
    <source>
        <dbReference type="ARBA" id="ARBA00006019"/>
    </source>
</evidence>
<dbReference type="SUPFAM" id="SSF75632">
    <property type="entry name" value="Cullin homology domain"/>
    <property type="match status" value="1"/>
</dbReference>
<dbReference type="InterPro" id="IPR001373">
    <property type="entry name" value="Cullin_N"/>
</dbReference>
<dbReference type="FunFam" id="3.30.230.130:FF:000011">
    <property type="entry name" value="SCF ubiquitin ligase subunit CulC, putative"/>
    <property type="match status" value="1"/>
</dbReference>
<dbReference type="Proteomes" id="UP001303473">
    <property type="component" value="Unassembled WGS sequence"/>
</dbReference>
<dbReference type="PROSITE" id="PS50069">
    <property type="entry name" value="CULLIN_2"/>
    <property type="match status" value="1"/>
</dbReference>
<reference evidence="8" key="1">
    <citation type="journal article" date="2023" name="Mol. Phylogenet. Evol.">
        <title>Genome-scale phylogeny and comparative genomics of the fungal order Sordariales.</title>
        <authorList>
            <person name="Hensen N."/>
            <person name="Bonometti L."/>
            <person name="Westerberg I."/>
            <person name="Brannstrom I.O."/>
            <person name="Guillou S."/>
            <person name="Cros-Aarteil S."/>
            <person name="Calhoun S."/>
            <person name="Haridas S."/>
            <person name="Kuo A."/>
            <person name="Mondo S."/>
            <person name="Pangilinan J."/>
            <person name="Riley R."/>
            <person name="LaButti K."/>
            <person name="Andreopoulos B."/>
            <person name="Lipzen A."/>
            <person name="Chen C."/>
            <person name="Yan M."/>
            <person name="Daum C."/>
            <person name="Ng V."/>
            <person name="Clum A."/>
            <person name="Steindorff A."/>
            <person name="Ohm R.A."/>
            <person name="Martin F."/>
            <person name="Silar P."/>
            <person name="Natvig D.O."/>
            <person name="Lalanne C."/>
            <person name="Gautier V."/>
            <person name="Ament-Velasquez S.L."/>
            <person name="Kruys A."/>
            <person name="Hutchinson M.I."/>
            <person name="Powell A.J."/>
            <person name="Barry K."/>
            <person name="Miller A.N."/>
            <person name="Grigoriev I.V."/>
            <person name="Debuchy R."/>
            <person name="Gladieux P."/>
            <person name="Hiltunen Thoren M."/>
            <person name="Johannesson H."/>
        </authorList>
    </citation>
    <scope>NUCLEOTIDE SEQUENCE [LARGE SCALE GENOMIC DNA]</scope>
    <source>
        <strain evidence="8">CBS 340.73</strain>
    </source>
</reference>
<dbReference type="SMART" id="SM00884">
    <property type="entry name" value="Cullin_Nedd8"/>
    <property type="match status" value="1"/>
</dbReference>
<dbReference type="InterPro" id="IPR019559">
    <property type="entry name" value="Cullin_neddylation_domain"/>
</dbReference>
<accession>A0AAN6S4R7</accession>
<keyword evidence="8" id="KW-1185">Reference proteome</keyword>
<organism evidence="7 8">
    <name type="scientific">Diplogelasinospora grovesii</name>
    <dbReference type="NCBI Taxonomy" id="303347"/>
    <lineage>
        <taxon>Eukaryota</taxon>
        <taxon>Fungi</taxon>
        <taxon>Dikarya</taxon>
        <taxon>Ascomycota</taxon>
        <taxon>Pezizomycotina</taxon>
        <taxon>Sordariomycetes</taxon>
        <taxon>Sordariomycetidae</taxon>
        <taxon>Sordariales</taxon>
        <taxon>Diplogelasinosporaceae</taxon>
        <taxon>Diplogelasinospora</taxon>
    </lineage>
</organism>
<evidence type="ECO:0000256" key="5">
    <source>
        <dbReference type="RuleBase" id="RU003829"/>
    </source>
</evidence>
<dbReference type="FunFam" id="1.20.1310.10:FF:000001">
    <property type="entry name" value="Cullin 3"/>
    <property type="match status" value="1"/>
</dbReference>
<dbReference type="FunFam" id="1.20.1310.10:FF:000002">
    <property type="entry name" value="cullin-3 isoform X1"/>
    <property type="match status" value="1"/>
</dbReference>
<keyword evidence="2" id="KW-1017">Isopeptide bond</keyword>
<comment type="similarity">
    <text evidence="1 4 5">Belongs to the cullin family.</text>
</comment>
<evidence type="ECO:0000256" key="4">
    <source>
        <dbReference type="PROSITE-ProRule" id="PRU00330"/>
    </source>
</evidence>
<dbReference type="FunFam" id="1.20.1310.10:FF:000036">
    <property type="entry name" value="SCF ubiquitin ligase subunit CulC, putative"/>
    <property type="match status" value="1"/>
</dbReference>
<proteinExistence type="inferred from homology"/>
<comment type="caution">
    <text evidence="7">The sequence shown here is derived from an EMBL/GenBank/DDBJ whole genome shotgun (WGS) entry which is preliminary data.</text>
</comment>
<dbReference type="Gene3D" id="1.10.10.10">
    <property type="entry name" value="Winged helix-like DNA-binding domain superfamily/Winged helix DNA-binding domain"/>
    <property type="match status" value="1"/>
</dbReference>
<dbReference type="InterPro" id="IPR059120">
    <property type="entry name" value="Cullin-like_AB"/>
</dbReference>
<dbReference type="SUPFAM" id="SSF46785">
    <property type="entry name" value="Winged helix' DNA-binding domain"/>
    <property type="match status" value="1"/>
</dbReference>
<dbReference type="FunFam" id="1.10.10.10:FF:000014">
    <property type="entry name" value="Cullin 1"/>
    <property type="match status" value="1"/>
</dbReference>
<dbReference type="InterPro" id="IPR036317">
    <property type="entry name" value="Cullin_homology_sf"/>
</dbReference>
<dbReference type="SMART" id="SM00182">
    <property type="entry name" value="CULLIN"/>
    <property type="match status" value="1"/>
</dbReference>
<dbReference type="AlphaFoldDB" id="A0AAN6S4R7"/>
<dbReference type="InterPro" id="IPR036388">
    <property type="entry name" value="WH-like_DNA-bd_sf"/>
</dbReference>